<proteinExistence type="predicted"/>
<evidence type="ECO:0000259" key="2">
    <source>
        <dbReference type="Pfam" id="PF03888"/>
    </source>
</evidence>
<dbReference type="SUPFAM" id="SSF89392">
    <property type="entry name" value="Prokaryotic lipoproteins and lipoprotein localization factors"/>
    <property type="match status" value="1"/>
</dbReference>
<organism evidence="3 4">
    <name type="scientific">Actinacidiphila epipremni</name>
    <dbReference type="NCBI Taxonomy" id="2053013"/>
    <lineage>
        <taxon>Bacteria</taxon>
        <taxon>Bacillati</taxon>
        <taxon>Actinomycetota</taxon>
        <taxon>Actinomycetes</taxon>
        <taxon>Kitasatosporales</taxon>
        <taxon>Streptomycetaceae</taxon>
        <taxon>Actinacidiphila</taxon>
    </lineage>
</organism>
<protein>
    <submittedName>
        <fullName evidence="3">DUF2092 domain-containing protein</fullName>
    </submittedName>
</protein>
<keyword evidence="4" id="KW-1185">Reference proteome</keyword>
<dbReference type="PANTHER" id="PTHR37507:SF2">
    <property type="entry name" value="SPORULATION PROTEIN YDCC"/>
    <property type="match status" value="1"/>
</dbReference>
<name>A0ABX0ZYC0_9ACTN</name>
<dbReference type="Gene3D" id="2.50.20.10">
    <property type="entry name" value="Lipoprotein localisation LolA/LolB/LppX"/>
    <property type="match status" value="1"/>
</dbReference>
<feature type="compositionally biased region" description="Low complexity" evidence="1">
    <location>
        <begin position="1"/>
        <end position="17"/>
    </location>
</feature>
<dbReference type="EMBL" id="JAATEJ010000033">
    <property type="protein sequence ID" value="NJP47752.1"/>
    <property type="molecule type" value="Genomic_DNA"/>
</dbReference>
<feature type="region of interest" description="Disordered" evidence="1">
    <location>
        <begin position="345"/>
        <end position="368"/>
    </location>
</feature>
<dbReference type="Pfam" id="PF03888">
    <property type="entry name" value="MucB_RseB"/>
    <property type="match status" value="1"/>
</dbReference>
<feature type="domain" description="MucB/RseB N-terminal" evidence="2">
    <location>
        <begin position="173"/>
        <end position="266"/>
    </location>
</feature>
<evidence type="ECO:0000256" key="1">
    <source>
        <dbReference type="SAM" id="MobiDB-lite"/>
    </source>
</evidence>
<dbReference type="InterPro" id="IPR029046">
    <property type="entry name" value="LolA/LolB/LppX"/>
</dbReference>
<reference evidence="3 4" key="1">
    <citation type="submission" date="2020-03" db="EMBL/GenBank/DDBJ databases">
        <title>WGS of actinomycetes isolated from Thailand.</title>
        <authorList>
            <person name="Thawai C."/>
        </authorList>
    </citation>
    <scope>NUCLEOTIDE SEQUENCE [LARGE SCALE GENOMIC DNA]</scope>
    <source>
        <strain evidence="3 4">PRB2-1</strain>
    </source>
</reference>
<sequence length="427" mass="43712">MALIQPAQPEQPQAGGPEEARRRRKALRYAVPAAVVGVTAATVGLVPALADSGDPSLPSLTAEQLLTKIAASDTQTVDGTVKITTDLGLPSALSGTTASGLFGGAAAPPSLGSPDASRAEPQRQLVQLLVGSHTLHVAADGPDRQKISIIQPAAEYSLIHDGTQLWAYDSSSNEAYHATLPQEQQHKAQPRQLPQDFPATPQAAAQQILKAADGKSAITTDGTARVAGHSAYVLEVRPEYAQDSTIGAFRIAVDAKTGVPLKFTLEPKGGGKAIVDIAYTRVSFAKPAASTFHFTPGKGVKVTEGKATQEPNGPRAGAGIGRPAFVGSGWDTVAVFSTKGALPSGTLPFDGKDGRPGKAGKPGAEAKNDPAQLGAILGGFGKQVTGSFGTGTLFHTRLVNVLLTQDGTVYAGAVDESALTSAASTAH</sequence>
<accession>A0ABX0ZYC0</accession>
<dbReference type="InterPro" id="IPR052944">
    <property type="entry name" value="Sporulation_related"/>
</dbReference>
<feature type="region of interest" description="Disordered" evidence="1">
    <location>
        <begin position="1"/>
        <end position="23"/>
    </location>
</feature>
<dbReference type="Proteomes" id="UP000734511">
    <property type="component" value="Unassembled WGS sequence"/>
</dbReference>
<evidence type="ECO:0000313" key="4">
    <source>
        <dbReference type="Proteomes" id="UP000734511"/>
    </source>
</evidence>
<comment type="caution">
    <text evidence="3">The sequence shown here is derived from an EMBL/GenBank/DDBJ whole genome shotgun (WGS) entry which is preliminary data.</text>
</comment>
<gene>
    <name evidence="3" type="ORF">HCN08_30745</name>
</gene>
<dbReference type="PANTHER" id="PTHR37507">
    <property type="entry name" value="SPORULATION PROTEIN YDCC"/>
    <property type="match status" value="1"/>
</dbReference>
<dbReference type="InterPro" id="IPR033434">
    <property type="entry name" value="MucB/RseB_N"/>
</dbReference>
<dbReference type="RefSeq" id="WP_167986578.1">
    <property type="nucleotide sequence ID" value="NZ_JAATEJ010000033.1"/>
</dbReference>
<evidence type="ECO:0000313" key="3">
    <source>
        <dbReference type="EMBL" id="NJP47752.1"/>
    </source>
</evidence>